<reference evidence="4" key="1">
    <citation type="submission" date="2018-02" db="EMBL/GenBank/DDBJ databases">
        <authorList>
            <person name="Hausmann B."/>
        </authorList>
    </citation>
    <scope>NUCLEOTIDE SEQUENCE [LARGE SCALE GENOMIC DNA]</scope>
    <source>
        <strain evidence="4">Peat soil MAG SbA1</strain>
    </source>
</reference>
<feature type="transmembrane region" description="Helical" evidence="2">
    <location>
        <begin position="17"/>
        <end position="40"/>
    </location>
</feature>
<feature type="compositionally biased region" description="Low complexity" evidence="1">
    <location>
        <begin position="193"/>
        <end position="248"/>
    </location>
</feature>
<keyword evidence="2" id="KW-1133">Transmembrane helix</keyword>
<feature type="region of interest" description="Disordered" evidence="1">
    <location>
        <begin position="298"/>
        <end position="368"/>
    </location>
</feature>
<evidence type="ECO:0000256" key="1">
    <source>
        <dbReference type="SAM" id="MobiDB-lite"/>
    </source>
</evidence>
<evidence type="ECO:0000313" key="4">
    <source>
        <dbReference type="Proteomes" id="UP000238701"/>
    </source>
</evidence>
<feature type="compositionally biased region" description="Low complexity" evidence="1">
    <location>
        <begin position="334"/>
        <end position="348"/>
    </location>
</feature>
<gene>
    <name evidence="3" type="ORF">SBA1_210006</name>
</gene>
<dbReference type="OrthoDB" id="123507at2"/>
<dbReference type="InterPro" id="IPR045584">
    <property type="entry name" value="Pilin-like"/>
</dbReference>
<keyword evidence="2" id="KW-0472">Membrane</keyword>
<proteinExistence type="predicted"/>
<accession>A0A2U3KH54</accession>
<feature type="compositionally biased region" description="Polar residues" evidence="1">
    <location>
        <begin position="302"/>
        <end position="317"/>
    </location>
</feature>
<evidence type="ECO:0008006" key="5">
    <source>
        <dbReference type="Google" id="ProtNLM"/>
    </source>
</evidence>
<dbReference type="Proteomes" id="UP000238701">
    <property type="component" value="Unassembled WGS sequence"/>
</dbReference>
<evidence type="ECO:0000313" key="3">
    <source>
        <dbReference type="EMBL" id="SPF38860.1"/>
    </source>
</evidence>
<sequence length="368" mass="37944">MAFHLQTRRGWRGEDGYILLTLLLAMALIIIFAAAIVPTIKFQIERDREEEMIHRGVQYARAIRCYYKKFSRYPTKIEDLENTNNLRFLRKRYKDPTNCSQGKCQDFKLLHFGEVKLTFSGGIGGGAIAGASPIGSPGDQSGAGGLGQTSAFGGNSGLGQSSGFGGNSGFGQSSGLGGNSGFGQSSGLGGSSSFGNSSSGFGGNQPSANSASGSDSSQPSSQDTGAAGSNPAASSGDTSGGTSPNSGDKLSGQVFGGGPIVGVASLTKKTGYREFNHKKKYSEWQFIYDPGTDRGGLLMTPYQPQLQGFAQQGTQNLNGQNAGNNPSGSGGFGSTFSGTQNNPNSPSSGGFGGSGTLSQPNNPPEQQQ</sequence>
<feature type="region of interest" description="Disordered" evidence="1">
    <location>
        <begin position="134"/>
        <end position="261"/>
    </location>
</feature>
<protein>
    <recommendedName>
        <fullName evidence="5">Type II secretion system protein</fullName>
    </recommendedName>
</protein>
<name>A0A2U3KH54_9BACT</name>
<dbReference type="EMBL" id="OMOD01000113">
    <property type="protein sequence ID" value="SPF38860.1"/>
    <property type="molecule type" value="Genomic_DNA"/>
</dbReference>
<feature type="compositionally biased region" description="Gly residues" evidence="1">
    <location>
        <begin position="154"/>
        <end position="192"/>
    </location>
</feature>
<dbReference type="AlphaFoldDB" id="A0A2U3KH54"/>
<feature type="compositionally biased region" description="Low complexity" evidence="1">
    <location>
        <begin position="318"/>
        <end position="327"/>
    </location>
</feature>
<evidence type="ECO:0000256" key="2">
    <source>
        <dbReference type="SAM" id="Phobius"/>
    </source>
</evidence>
<keyword evidence="2" id="KW-0812">Transmembrane</keyword>
<organism evidence="3 4">
    <name type="scientific">Candidatus Sulfotelmatobacter kueseliae</name>
    <dbReference type="NCBI Taxonomy" id="2042962"/>
    <lineage>
        <taxon>Bacteria</taxon>
        <taxon>Pseudomonadati</taxon>
        <taxon>Acidobacteriota</taxon>
        <taxon>Terriglobia</taxon>
        <taxon>Terriglobales</taxon>
        <taxon>Candidatus Korobacteraceae</taxon>
        <taxon>Candidatus Sulfotelmatobacter</taxon>
    </lineage>
</organism>
<dbReference type="SUPFAM" id="SSF54523">
    <property type="entry name" value="Pili subunits"/>
    <property type="match status" value="1"/>
</dbReference>